<dbReference type="KEGG" id="eae:EAE_20535"/>
<dbReference type="eggNOG" id="COG0604">
    <property type="taxonomic scope" value="Bacteria"/>
</dbReference>
<dbReference type="RefSeq" id="WP_015705616.1">
    <property type="nucleotide sequence ID" value="NC_015663.1"/>
</dbReference>
<gene>
    <name evidence="12" type="ordered locus">EAE_20535</name>
</gene>
<keyword evidence="8" id="KW-0275">Fatty acid biosynthesis</keyword>
<keyword evidence="2" id="KW-0444">Lipid biosynthesis</keyword>
<dbReference type="Proteomes" id="UP000008881">
    <property type="component" value="Chromosome"/>
</dbReference>
<sequence>MWNDALCYQQYGAPETVLALHHLSLPLLAPGLVRVQMRYAPVNPSDLIPITGAYRHRTTLPSVAGYEGVGVVVEDSTNGRPLLGQRVLPLRGAGTWQRYLDIDPRWLVPVAEDIDDILAARGYINPLTAMLMLTRWPVAGKQVLLTAASSSCASLLGQWALAMGARSVSGIIRSPQHIARLQQYGVYPLLEGDSALIEQVSQYSDLVFDAVGGELANFLLAVLPQTSTLVSYGLLSGKPLTQTRGCAAVRKFHLREALPTLSVDAWQAAFAGIWRQLPTTAQPAAQVIKLCDWREAIAAAGQPGRGGKILLDFTAG</sequence>
<evidence type="ECO:0000256" key="7">
    <source>
        <dbReference type="ARBA" id="ARBA00023098"/>
    </source>
</evidence>
<evidence type="ECO:0000256" key="8">
    <source>
        <dbReference type="ARBA" id="ARBA00023160"/>
    </source>
</evidence>
<reference evidence="12 13" key="1">
    <citation type="journal article" date="2012" name="J. Bacteriol.">
        <title>Complete genome sequence of Enterobacter aerogenes KCTC 2190.</title>
        <authorList>
            <person name="Shin S.H."/>
            <person name="Kim S."/>
            <person name="Kim J.Y."/>
            <person name="Lee S."/>
            <person name="Um Y."/>
            <person name="Oh M.K."/>
            <person name="Kim Y.R."/>
            <person name="Lee J."/>
            <person name="Yang K.S."/>
        </authorList>
    </citation>
    <scope>NUCLEOTIDE SEQUENCE [LARGE SCALE GENOMIC DNA]</scope>
    <source>
        <strain evidence="12 13">KCTC 2190</strain>
    </source>
</reference>
<proteinExistence type="inferred from homology"/>
<dbReference type="InterPro" id="IPR020843">
    <property type="entry name" value="ER"/>
</dbReference>
<dbReference type="GO" id="GO:0006633">
    <property type="term" value="P:fatty acid biosynthetic process"/>
    <property type="evidence" value="ECO:0007669"/>
    <property type="project" value="UniProtKB-KW"/>
</dbReference>
<protein>
    <recommendedName>
        <fullName evidence="9">enoyl-[acyl-carrier-protein] reductase</fullName>
        <ecNumber evidence="9">1.3.1.104</ecNumber>
    </recommendedName>
</protein>
<dbReference type="Gene3D" id="3.90.180.10">
    <property type="entry name" value="Medium-chain alcohol dehydrogenases, catalytic domain"/>
    <property type="match status" value="1"/>
</dbReference>
<dbReference type="Pfam" id="PF08240">
    <property type="entry name" value="ADH_N"/>
    <property type="match status" value="1"/>
</dbReference>
<name>A0A0H3G1G2_KLEAK</name>
<dbReference type="PANTHER" id="PTHR43981:SF2">
    <property type="entry name" value="ENOYL-[ACYL-CARRIER-PROTEIN] REDUCTASE, MITOCHONDRIAL"/>
    <property type="match status" value="1"/>
</dbReference>
<evidence type="ECO:0000256" key="10">
    <source>
        <dbReference type="ARBA" id="ARBA00048843"/>
    </source>
</evidence>
<evidence type="ECO:0000256" key="3">
    <source>
        <dbReference type="ARBA" id="ARBA00022832"/>
    </source>
</evidence>
<dbReference type="SUPFAM" id="SSF50129">
    <property type="entry name" value="GroES-like"/>
    <property type="match status" value="1"/>
</dbReference>
<feature type="domain" description="Enoyl reductase (ER)" evidence="11">
    <location>
        <begin position="12"/>
        <end position="311"/>
    </location>
</feature>
<dbReference type="InterPro" id="IPR013154">
    <property type="entry name" value="ADH-like_N"/>
</dbReference>
<evidence type="ECO:0000256" key="9">
    <source>
        <dbReference type="ARBA" id="ARBA00038963"/>
    </source>
</evidence>
<keyword evidence="3" id="KW-0276">Fatty acid metabolism</keyword>
<dbReference type="CDD" id="cd05282">
    <property type="entry name" value="ETR_like"/>
    <property type="match status" value="1"/>
</dbReference>
<keyword evidence="6" id="KW-0560">Oxidoreductase</keyword>
<dbReference type="EMBL" id="CP002824">
    <property type="protein sequence ID" value="AEG99014.1"/>
    <property type="molecule type" value="Genomic_DNA"/>
</dbReference>
<keyword evidence="13" id="KW-1185">Reference proteome</keyword>
<dbReference type="InterPro" id="IPR011032">
    <property type="entry name" value="GroES-like_sf"/>
</dbReference>
<organism evidence="12 13">
    <name type="scientific">Klebsiella aerogenes (strain ATCC 13048 / DSM 30053 / CCUG 1429 / JCM 1235 / KCTC 2190 / NBRC 13534 / NCIMB 10102 / NCTC 10006 / CDC 819-56)</name>
    <name type="common">Enterobacter aerogenes</name>
    <dbReference type="NCBI Taxonomy" id="1028307"/>
    <lineage>
        <taxon>Bacteria</taxon>
        <taxon>Pseudomonadati</taxon>
        <taxon>Pseudomonadota</taxon>
        <taxon>Gammaproteobacteria</taxon>
        <taxon>Enterobacterales</taxon>
        <taxon>Enterobacteriaceae</taxon>
        <taxon>Klebsiella/Raoultella group</taxon>
        <taxon>Klebsiella</taxon>
    </lineage>
</organism>
<dbReference type="EC" id="1.3.1.104" evidence="9"/>
<evidence type="ECO:0000256" key="6">
    <source>
        <dbReference type="ARBA" id="ARBA00023002"/>
    </source>
</evidence>
<dbReference type="PANTHER" id="PTHR43981">
    <property type="entry name" value="ENOYL-[ACYL-CARRIER-PROTEIN] REDUCTASE, MITOCHONDRIAL"/>
    <property type="match status" value="1"/>
</dbReference>
<dbReference type="HOGENOM" id="CLU_026673_17_2_6"/>
<dbReference type="InterPro" id="IPR051034">
    <property type="entry name" value="Mito_Enoyl-ACP_Reductase"/>
</dbReference>
<comment type="similarity">
    <text evidence="1">Belongs to the zinc-containing alcohol dehydrogenase family. Quinone oxidoreductase subfamily.</text>
</comment>
<dbReference type="SUPFAM" id="SSF51735">
    <property type="entry name" value="NAD(P)-binding Rossmann-fold domains"/>
    <property type="match status" value="1"/>
</dbReference>
<dbReference type="AlphaFoldDB" id="A0A0H3G1G2"/>
<dbReference type="PATRIC" id="fig|1028307.3.peg.4098"/>
<keyword evidence="7" id="KW-0443">Lipid metabolism</keyword>
<evidence type="ECO:0000259" key="11">
    <source>
        <dbReference type="SMART" id="SM00829"/>
    </source>
</evidence>
<evidence type="ECO:0000313" key="13">
    <source>
        <dbReference type="Proteomes" id="UP000008881"/>
    </source>
</evidence>
<accession>A0A0H3G1G2</accession>
<evidence type="ECO:0000313" key="12">
    <source>
        <dbReference type="EMBL" id="AEG99014.1"/>
    </source>
</evidence>
<dbReference type="GeneID" id="93312289"/>
<dbReference type="GO" id="GO:0141148">
    <property type="term" value="F:enoyl-[acyl-carrier-protein] reductase (NADPH) activity"/>
    <property type="evidence" value="ECO:0007669"/>
    <property type="project" value="UniProtKB-EC"/>
</dbReference>
<dbReference type="Gene3D" id="3.40.50.720">
    <property type="entry name" value="NAD(P)-binding Rossmann-like Domain"/>
    <property type="match status" value="1"/>
</dbReference>
<keyword evidence="5" id="KW-0809">Transit peptide</keyword>
<dbReference type="InterPro" id="IPR036291">
    <property type="entry name" value="NAD(P)-bd_dom_sf"/>
</dbReference>
<evidence type="ECO:0000256" key="1">
    <source>
        <dbReference type="ARBA" id="ARBA00010371"/>
    </source>
</evidence>
<keyword evidence="4" id="KW-0521">NADP</keyword>
<dbReference type="OrthoDB" id="9788224at2"/>
<evidence type="ECO:0000256" key="4">
    <source>
        <dbReference type="ARBA" id="ARBA00022857"/>
    </source>
</evidence>
<dbReference type="SMART" id="SM00829">
    <property type="entry name" value="PKS_ER"/>
    <property type="match status" value="1"/>
</dbReference>
<evidence type="ECO:0000256" key="2">
    <source>
        <dbReference type="ARBA" id="ARBA00022516"/>
    </source>
</evidence>
<comment type="catalytic activity">
    <reaction evidence="10">
        <text>a 2,3-saturated acyl-[ACP] + NADP(+) = a (2E)-enoyl-[ACP] + NADPH + H(+)</text>
        <dbReference type="Rhea" id="RHEA:22564"/>
        <dbReference type="Rhea" id="RHEA-COMP:9925"/>
        <dbReference type="Rhea" id="RHEA-COMP:9926"/>
        <dbReference type="ChEBI" id="CHEBI:15378"/>
        <dbReference type="ChEBI" id="CHEBI:57783"/>
        <dbReference type="ChEBI" id="CHEBI:58349"/>
        <dbReference type="ChEBI" id="CHEBI:78784"/>
        <dbReference type="ChEBI" id="CHEBI:78785"/>
        <dbReference type="EC" id="1.3.1.104"/>
    </reaction>
</comment>
<evidence type="ECO:0000256" key="5">
    <source>
        <dbReference type="ARBA" id="ARBA00022946"/>
    </source>
</evidence>